<accession>A0ABU7KI25</accession>
<evidence type="ECO:0000259" key="2">
    <source>
        <dbReference type="Pfam" id="PF01243"/>
    </source>
</evidence>
<sequence>MSDAPTDPFLAFWAERRLCMLASPRPDGSIHQVPVGATYDPVRRLVRVIADGASFKARNLAAHPGALVSVSQVEGARWCTLEGTATVTGEPGAVAEAVRLYTARYKAPRPNPARVAIEIAVTRELGNVRPSAQGG</sequence>
<reference evidence="3 4" key="1">
    <citation type="submission" date="2023-08" db="EMBL/GenBank/DDBJ databases">
        <authorList>
            <person name="Girao M."/>
            <person name="Carvalho M.F."/>
        </authorList>
    </citation>
    <scope>NUCLEOTIDE SEQUENCE [LARGE SCALE GENOMIC DNA]</scope>
    <source>
        <strain evidence="3 4">CT-R113</strain>
    </source>
</reference>
<dbReference type="Proteomes" id="UP001356095">
    <property type="component" value="Unassembled WGS sequence"/>
</dbReference>
<dbReference type="Gene3D" id="2.30.110.10">
    <property type="entry name" value="Electron Transport, Fmn-binding Protein, Chain A"/>
    <property type="match status" value="1"/>
</dbReference>
<evidence type="ECO:0000313" key="4">
    <source>
        <dbReference type="Proteomes" id="UP001356095"/>
    </source>
</evidence>
<keyword evidence="1" id="KW-0560">Oxidoreductase</keyword>
<protein>
    <submittedName>
        <fullName evidence="3">Pyridoxamine 5'-phosphate oxidase family protein</fullName>
    </submittedName>
</protein>
<comment type="caution">
    <text evidence="3">The sequence shown here is derived from an EMBL/GenBank/DDBJ whole genome shotgun (WGS) entry which is preliminary data.</text>
</comment>
<keyword evidence="4" id="KW-1185">Reference proteome</keyword>
<gene>
    <name evidence="3" type="ORF">Q8791_28810</name>
</gene>
<organism evidence="3 4">
    <name type="scientific">Nocardiopsis codii</name>
    <dbReference type="NCBI Taxonomy" id="3065942"/>
    <lineage>
        <taxon>Bacteria</taxon>
        <taxon>Bacillati</taxon>
        <taxon>Actinomycetota</taxon>
        <taxon>Actinomycetes</taxon>
        <taxon>Streptosporangiales</taxon>
        <taxon>Nocardiopsidaceae</taxon>
        <taxon>Nocardiopsis</taxon>
    </lineage>
</organism>
<dbReference type="InterPro" id="IPR011576">
    <property type="entry name" value="Pyridox_Oxase_N"/>
</dbReference>
<evidence type="ECO:0000256" key="1">
    <source>
        <dbReference type="ARBA" id="ARBA00023002"/>
    </source>
</evidence>
<dbReference type="RefSeq" id="WP_330094992.1">
    <property type="nucleotide sequence ID" value="NZ_JAUZMY010000044.1"/>
</dbReference>
<feature type="domain" description="Pyridoxamine 5'-phosphate oxidase N-terminal" evidence="2">
    <location>
        <begin position="9"/>
        <end position="123"/>
    </location>
</feature>
<name>A0ABU7KI25_9ACTN</name>
<dbReference type="InterPro" id="IPR052019">
    <property type="entry name" value="F420H2_bilvrd_red/Heme_oxyg"/>
</dbReference>
<proteinExistence type="predicted"/>
<dbReference type="PANTHER" id="PTHR35176:SF1">
    <property type="entry name" value="F420H(2)-DEPENDENT BILIVERDIN REDUCTASE"/>
    <property type="match status" value="1"/>
</dbReference>
<dbReference type="PANTHER" id="PTHR35176">
    <property type="entry name" value="HEME OXYGENASE HI_0854-RELATED"/>
    <property type="match status" value="1"/>
</dbReference>
<dbReference type="SUPFAM" id="SSF50475">
    <property type="entry name" value="FMN-binding split barrel"/>
    <property type="match status" value="1"/>
</dbReference>
<evidence type="ECO:0000313" key="3">
    <source>
        <dbReference type="EMBL" id="MEE2041232.1"/>
    </source>
</evidence>
<dbReference type="Pfam" id="PF01243">
    <property type="entry name" value="PNPOx_N"/>
    <property type="match status" value="1"/>
</dbReference>
<dbReference type="EMBL" id="JAUZMY010000044">
    <property type="protein sequence ID" value="MEE2041232.1"/>
    <property type="molecule type" value="Genomic_DNA"/>
</dbReference>
<dbReference type="InterPro" id="IPR012349">
    <property type="entry name" value="Split_barrel_FMN-bd"/>
</dbReference>